<evidence type="ECO:0000313" key="9">
    <source>
        <dbReference type="EMBL" id="NHN57455.1"/>
    </source>
</evidence>
<comment type="caution">
    <text evidence="9">The sequence shown here is derived from an EMBL/GenBank/DDBJ whole genome shotgun (WGS) entry which is preliminary data.</text>
</comment>
<dbReference type="InterPro" id="IPR000515">
    <property type="entry name" value="MetI-like"/>
</dbReference>
<keyword evidence="10" id="KW-1185">Reference proteome</keyword>
<dbReference type="GO" id="GO:0055085">
    <property type="term" value="P:transmembrane transport"/>
    <property type="evidence" value="ECO:0007669"/>
    <property type="project" value="InterPro"/>
</dbReference>
<dbReference type="CDD" id="cd06261">
    <property type="entry name" value="TM_PBP2"/>
    <property type="match status" value="1"/>
</dbReference>
<evidence type="ECO:0000256" key="1">
    <source>
        <dbReference type="ARBA" id="ARBA00004651"/>
    </source>
</evidence>
<feature type="transmembrane region" description="Helical" evidence="7">
    <location>
        <begin position="111"/>
        <end position="133"/>
    </location>
</feature>
<keyword evidence="4 7" id="KW-0812">Transmembrane</keyword>
<accession>A0A967B501</accession>
<evidence type="ECO:0000256" key="4">
    <source>
        <dbReference type="ARBA" id="ARBA00022692"/>
    </source>
</evidence>
<evidence type="ECO:0000256" key="5">
    <source>
        <dbReference type="ARBA" id="ARBA00022989"/>
    </source>
</evidence>
<dbReference type="SUPFAM" id="SSF161098">
    <property type="entry name" value="MetI-like"/>
    <property type="match status" value="1"/>
</dbReference>
<dbReference type="Pfam" id="PF00528">
    <property type="entry name" value="BPD_transp_1"/>
    <property type="match status" value="1"/>
</dbReference>
<keyword evidence="5 7" id="KW-1133">Transmembrane helix</keyword>
<dbReference type="GO" id="GO:0005886">
    <property type="term" value="C:plasma membrane"/>
    <property type="evidence" value="ECO:0007669"/>
    <property type="project" value="UniProtKB-SubCell"/>
</dbReference>
<dbReference type="PANTHER" id="PTHR30151:SF0">
    <property type="entry name" value="ABC TRANSPORTER PERMEASE PROTEIN MJ0413-RELATED"/>
    <property type="match status" value="1"/>
</dbReference>
<dbReference type="PROSITE" id="PS50928">
    <property type="entry name" value="ABC_TM1"/>
    <property type="match status" value="1"/>
</dbReference>
<evidence type="ECO:0000256" key="7">
    <source>
        <dbReference type="RuleBase" id="RU363032"/>
    </source>
</evidence>
<evidence type="ECO:0000256" key="3">
    <source>
        <dbReference type="ARBA" id="ARBA00022475"/>
    </source>
</evidence>
<feature type="transmembrane region" description="Helical" evidence="7">
    <location>
        <begin position="80"/>
        <end position="99"/>
    </location>
</feature>
<name>A0A967B501_9MICO</name>
<dbReference type="AlphaFoldDB" id="A0A967B501"/>
<keyword evidence="2 7" id="KW-0813">Transport</keyword>
<feature type="transmembrane region" description="Helical" evidence="7">
    <location>
        <begin position="200"/>
        <end position="223"/>
    </location>
</feature>
<dbReference type="Proteomes" id="UP000744769">
    <property type="component" value="Unassembled WGS sequence"/>
</dbReference>
<keyword evidence="3" id="KW-1003">Cell membrane</keyword>
<comment type="subcellular location">
    <subcellularLocation>
        <location evidence="1 7">Cell membrane</location>
        <topology evidence="1 7">Multi-pass membrane protein</topology>
    </subcellularLocation>
</comment>
<dbReference type="Gene3D" id="1.10.3720.10">
    <property type="entry name" value="MetI-like"/>
    <property type="match status" value="1"/>
</dbReference>
<comment type="similarity">
    <text evidence="7">Belongs to the binding-protein-dependent transport system permease family.</text>
</comment>
<feature type="domain" description="ABC transmembrane type-1" evidence="8">
    <location>
        <begin position="73"/>
        <end position="257"/>
    </location>
</feature>
<feature type="transmembrane region" description="Helical" evidence="7">
    <location>
        <begin position="23"/>
        <end position="50"/>
    </location>
</feature>
<proteinExistence type="inferred from homology"/>
<dbReference type="InterPro" id="IPR035906">
    <property type="entry name" value="MetI-like_sf"/>
</dbReference>
<evidence type="ECO:0000256" key="2">
    <source>
        <dbReference type="ARBA" id="ARBA00022448"/>
    </source>
</evidence>
<evidence type="ECO:0000259" key="8">
    <source>
        <dbReference type="PROSITE" id="PS50928"/>
    </source>
</evidence>
<evidence type="ECO:0000313" key="10">
    <source>
        <dbReference type="Proteomes" id="UP000744769"/>
    </source>
</evidence>
<organism evidence="9 10">
    <name type="scientific">Metallococcus carri</name>
    <dbReference type="NCBI Taxonomy" id="1656884"/>
    <lineage>
        <taxon>Bacteria</taxon>
        <taxon>Bacillati</taxon>
        <taxon>Actinomycetota</taxon>
        <taxon>Actinomycetes</taxon>
        <taxon>Micrococcales</taxon>
        <taxon>Dermacoccaceae</taxon>
        <taxon>Metallococcus</taxon>
    </lineage>
</organism>
<keyword evidence="6 7" id="KW-0472">Membrane</keyword>
<gene>
    <name evidence="9" type="ORF">G9U51_16945</name>
</gene>
<protein>
    <submittedName>
        <fullName evidence="9">ABC transporter permease</fullName>
    </submittedName>
</protein>
<feature type="transmembrane region" description="Helical" evidence="7">
    <location>
        <begin position="139"/>
        <end position="158"/>
    </location>
</feature>
<feature type="transmembrane region" description="Helical" evidence="7">
    <location>
        <begin position="235"/>
        <end position="256"/>
    </location>
</feature>
<sequence>MDVATTEALADKSRAIRRRRYRLLSVEVAFPVLVVVAVGVWTASAGLYFIPPLTGVLVAFQENWLFARMASDVLPSLSRMMIGFIGAVVIGVVVGFVLGQAHRLQAMFAPVLEFLRAIPAVALIPLVIIVLGLDDTAKVILITFICLWPVLLNTEAAIRGMDPGLRETARVYGIHWFRYELQVALPAAAPQIFAGMRTSLSLALIMVVVSEMMAGGNGIGVFVLQSQRSFAITDMWSGIVLIGIFGYVFNLLLIVVENRVLAWHHGANTAVE</sequence>
<dbReference type="EMBL" id="JAAOIV010000018">
    <property type="protein sequence ID" value="NHN57455.1"/>
    <property type="molecule type" value="Genomic_DNA"/>
</dbReference>
<evidence type="ECO:0000256" key="6">
    <source>
        <dbReference type="ARBA" id="ARBA00023136"/>
    </source>
</evidence>
<reference evidence="9" key="1">
    <citation type="submission" date="2020-03" db="EMBL/GenBank/DDBJ databases">
        <title>Draft sequencing of Calidifontibacter sp. DB0510.</title>
        <authorList>
            <person name="Kim D.-U."/>
        </authorList>
    </citation>
    <scope>NUCLEOTIDE SEQUENCE</scope>
    <source>
        <strain evidence="9">DB0510</strain>
    </source>
</reference>
<dbReference type="PANTHER" id="PTHR30151">
    <property type="entry name" value="ALKANE SULFONATE ABC TRANSPORTER-RELATED, MEMBRANE SUBUNIT"/>
    <property type="match status" value="1"/>
</dbReference>